<dbReference type="EMBL" id="KZ293435">
    <property type="protein sequence ID" value="PBK67842.1"/>
    <property type="molecule type" value="Genomic_DNA"/>
</dbReference>
<evidence type="ECO:0000313" key="2">
    <source>
        <dbReference type="EMBL" id="PBK67842.1"/>
    </source>
</evidence>
<sequence length="297" mass="33692">MPPSSAPSTFATTMQSTRERLAGYSDFFASGLLAKARRAYERRCRPASAILPESSIHLSPQPKHLRRHSSVYKRMSVSGTVDTDSDTNFLVEEKRRRRSSVAEFSSRLLDRITTNPSTGERRSIDISTKIHRRRSLSKQSVVPDDSDVVWITAPEPSPVEPTRTYSSCNSDEISFHTLDPFTAAPNARSIYIEITPTISTPKRESFLSFSGSSRSGSARSLAFPRRERPTSIQTMPLPSTQSPRSSFYCNRRSTIVEFPWVLEEEESWIGDDDELLDENDPARIDWRQFHVEVLQDE</sequence>
<evidence type="ECO:0000256" key="1">
    <source>
        <dbReference type="SAM" id="MobiDB-lite"/>
    </source>
</evidence>
<feature type="region of interest" description="Disordered" evidence="1">
    <location>
        <begin position="217"/>
        <end position="243"/>
    </location>
</feature>
<gene>
    <name evidence="2" type="ORF">ARMSODRAFT_1020350</name>
</gene>
<protein>
    <submittedName>
        <fullName evidence="2">Uncharacterized protein</fullName>
    </submittedName>
</protein>
<accession>A0A2H3BLG8</accession>
<organism evidence="2 3">
    <name type="scientific">Armillaria solidipes</name>
    <dbReference type="NCBI Taxonomy" id="1076256"/>
    <lineage>
        <taxon>Eukaryota</taxon>
        <taxon>Fungi</taxon>
        <taxon>Dikarya</taxon>
        <taxon>Basidiomycota</taxon>
        <taxon>Agaricomycotina</taxon>
        <taxon>Agaricomycetes</taxon>
        <taxon>Agaricomycetidae</taxon>
        <taxon>Agaricales</taxon>
        <taxon>Marasmiineae</taxon>
        <taxon>Physalacriaceae</taxon>
        <taxon>Armillaria</taxon>
    </lineage>
</organism>
<dbReference type="Proteomes" id="UP000218334">
    <property type="component" value="Unassembled WGS sequence"/>
</dbReference>
<feature type="compositionally biased region" description="Polar residues" evidence="1">
    <location>
        <begin position="230"/>
        <end position="243"/>
    </location>
</feature>
<reference evidence="3" key="1">
    <citation type="journal article" date="2017" name="Nat. Ecol. Evol.">
        <title>Genome expansion and lineage-specific genetic innovations in the forest pathogenic fungi Armillaria.</title>
        <authorList>
            <person name="Sipos G."/>
            <person name="Prasanna A.N."/>
            <person name="Walter M.C."/>
            <person name="O'Connor E."/>
            <person name="Balint B."/>
            <person name="Krizsan K."/>
            <person name="Kiss B."/>
            <person name="Hess J."/>
            <person name="Varga T."/>
            <person name="Slot J."/>
            <person name="Riley R."/>
            <person name="Boka B."/>
            <person name="Rigling D."/>
            <person name="Barry K."/>
            <person name="Lee J."/>
            <person name="Mihaltcheva S."/>
            <person name="LaButti K."/>
            <person name="Lipzen A."/>
            <person name="Waldron R."/>
            <person name="Moloney N.M."/>
            <person name="Sperisen C."/>
            <person name="Kredics L."/>
            <person name="Vagvoelgyi C."/>
            <person name="Patrignani A."/>
            <person name="Fitzpatrick D."/>
            <person name="Nagy I."/>
            <person name="Doyle S."/>
            <person name="Anderson J.B."/>
            <person name="Grigoriev I.V."/>
            <person name="Gueldener U."/>
            <person name="Muensterkoetter M."/>
            <person name="Nagy L.G."/>
        </authorList>
    </citation>
    <scope>NUCLEOTIDE SEQUENCE [LARGE SCALE GENOMIC DNA]</scope>
    <source>
        <strain evidence="3">28-4</strain>
    </source>
</reference>
<keyword evidence="3" id="KW-1185">Reference proteome</keyword>
<name>A0A2H3BLG8_9AGAR</name>
<evidence type="ECO:0000313" key="3">
    <source>
        <dbReference type="Proteomes" id="UP000218334"/>
    </source>
</evidence>
<dbReference type="AlphaFoldDB" id="A0A2H3BLG8"/>
<proteinExistence type="predicted"/>